<dbReference type="SUPFAM" id="SSF51445">
    <property type="entry name" value="(Trans)glycosidases"/>
    <property type="match status" value="1"/>
</dbReference>
<evidence type="ECO:0000313" key="4">
    <source>
        <dbReference type="EMBL" id="NDU97159.1"/>
    </source>
</evidence>
<dbReference type="Gene3D" id="3.20.20.80">
    <property type="entry name" value="Glycosidases"/>
    <property type="match status" value="1"/>
</dbReference>
<dbReference type="Pfam" id="PF13204">
    <property type="entry name" value="Apiosidase"/>
    <property type="match status" value="1"/>
</dbReference>
<feature type="domain" description="Putative collagen-binding" evidence="2">
    <location>
        <begin position="363"/>
        <end position="453"/>
    </location>
</feature>
<reference evidence="4 5" key="1">
    <citation type="submission" date="2020-02" db="EMBL/GenBank/DDBJ databases">
        <title>Draft genome sequence of two Spirosoma agri KCTC 52727 and Spirosoma terrae KCTC 52035.</title>
        <authorList>
            <person name="Rojas J."/>
            <person name="Ambika Manirajan B."/>
            <person name="Suarez C."/>
            <person name="Ratering S."/>
            <person name="Schnell S."/>
        </authorList>
    </citation>
    <scope>NUCLEOTIDE SEQUENCE [LARGE SCALE GENOMIC DNA]</scope>
    <source>
        <strain evidence="4 5">KCTC 52035</strain>
    </source>
</reference>
<dbReference type="InterPro" id="IPR017853">
    <property type="entry name" value="GH"/>
</dbReference>
<accession>A0A6L9LKF7</accession>
<feature type="chain" id="PRO_5026744900" evidence="1">
    <location>
        <begin position="20"/>
        <end position="462"/>
    </location>
</feature>
<organism evidence="4 5">
    <name type="scientific">Spirosoma terrae</name>
    <dbReference type="NCBI Taxonomy" id="1968276"/>
    <lineage>
        <taxon>Bacteria</taxon>
        <taxon>Pseudomonadati</taxon>
        <taxon>Bacteroidota</taxon>
        <taxon>Cytophagia</taxon>
        <taxon>Cytophagales</taxon>
        <taxon>Cytophagaceae</taxon>
        <taxon>Spirosoma</taxon>
    </lineage>
</organism>
<dbReference type="AlphaFoldDB" id="A0A6L9LKF7"/>
<keyword evidence="5" id="KW-1185">Reference proteome</keyword>
<dbReference type="RefSeq" id="WP_163952337.1">
    <property type="nucleotide sequence ID" value="NZ_JAAFZH010000010.1"/>
</dbReference>
<dbReference type="Pfam" id="PF12904">
    <property type="entry name" value="Collagen_bind_2"/>
    <property type="match status" value="1"/>
</dbReference>
<name>A0A6L9LKF7_9BACT</name>
<dbReference type="Proteomes" id="UP000474175">
    <property type="component" value="Unassembled WGS sequence"/>
</dbReference>
<gene>
    <name evidence="4" type="ORF">GK108_19900</name>
</gene>
<evidence type="ECO:0000313" key="5">
    <source>
        <dbReference type="Proteomes" id="UP000474175"/>
    </source>
</evidence>
<evidence type="ECO:0000259" key="3">
    <source>
        <dbReference type="Pfam" id="PF13204"/>
    </source>
</evidence>
<evidence type="ECO:0000259" key="2">
    <source>
        <dbReference type="Pfam" id="PF12904"/>
    </source>
</evidence>
<dbReference type="InterPro" id="IPR024749">
    <property type="entry name" value="Collagen-bd_put"/>
</dbReference>
<dbReference type="EMBL" id="JAAFZH010000010">
    <property type="protein sequence ID" value="NDU97159.1"/>
    <property type="molecule type" value="Genomic_DNA"/>
</dbReference>
<dbReference type="InterPro" id="IPR025277">
    <property type="entry name" value="Apiosidase-like_cat_dom"/>
</dbReference>
<dbReference type="PANTHER" id="PTHR37836:SF3">
    <property type="entry name" value="ENDOGLUCANASE"/>
    <property type="match status" value="1"/>
</dbReference>
<protein>
    <submittedName>
        <fullName evidence="4">DUF4038 domain-containing protein</fullName>
    </submittedName>
</protein>
<comment type="caution">
    <text evidence="4">The sequence shown here is derived from an EMBL/GenBank/DDBJ whole genome shotgun (WGS) entry which is preliminary data.</text>
</comment>
<dbReference type="PANTHER" id="PTHR37836">
    <property type="entry name" value="LMO1036 PROTEIN"/>
    <property type="match status" value="1"/>
</dbReference>
<feature type="domain" description="Apiosidase-like catalytic" evidence="3">
    <location>
        <begin position="31"/>
        <end position="360"/>
    </location>
</feature>
<evidence type="ECO:0000256" key="1">
    <source>
        <dbReference type="SAM" id="SignalP"/>
    </source>
</evidence>
<proteinExistence type="predicted"/>
<sequence>MKRFCLFVTLLFYPNLIFAQQPFTNGRIKVSDNKRYLIHQNGTPFFWLGDTAWELFHRLNREEADQYLKKRAEQGFTVVQAVALAEFDGLKEPNPYGEIPLIGEDPTKPNDAYFTHVDYIIDKAAQYGIVIAFLPTWGDKLVKNTWGKGPEIFNPTNARTYGRYVGNRYKNRDNIVWILGGDRNPREGSQDVAVWRAMAEGIQEAVGGADKALISYHPQPNGMDGGASKWFNNESWLDFNIHQNGHCRFTPVYDQITVSYNRQPTRPTMDAEPIYEDHPVCFNANDLGISNAYDVRVYAYLDLFAGAHGHTYGCHDIWQMYSAKRPAVNNPHIYWPEALDLPGANQMRYVRKLMTARPLLDRVPDQSLIAENNLSAPERIQATRGNDYAFIYSAVGKPFTVNPGKISGKTITATWFDPRTGKTQPAGTFNNQKPQQFTPPSKGYGHDWVLVLDDASKNHAAL</sequence>
<keyword evidence="1" id="KW-0732">Signal</keyword>
<feature type="signal peptide" evidence="1">
    <location>
        <begin position="1"/>
        <end position="19"/>
    </location>
</feature>